<evidence type="ECO:0000313" key="4">
    <source>
        <dbReference type="EnsemblFungi" id="MAPG_08401T0"/>
    </source>
</evidence>
<reference evidence="3" key="1">
    <citation type="submission" date="2010-05" db="EMBL/GenBank/DDBJ databases">
        <title>The Genome Sequence of Magnaporthe poae strain ATCC 64411.</title>
        <authorList>
            <consortium name="The Broad Institute Genome Sequencing Platform"/>
            <consortium name="Broad Institute Genome Sequencing Center for Infectious Disease"/>
            <person name="Ma L.-J."/>
            <person name="Dead R."/>
            <person name="Young S."/>
            <person name="Zeng Q."/>
            <person name="Koehrsen M."/>
            <person name="Alvarado L."/>
            <person name="Berlin A."/>
            <person name="Chapman S.B."/>
            <person name="Chen Z."/>
            <person name="Freedman E."/>
            <person name="Gellesch M."/>
            <person name="Goldberg J."/>
            <person name="Griggs A."/>
            <person name="Gujja S."/>
            <person name="Heilman E.R."/>
            <person name="Heiman D."/>
            <person name="Hepburn T."/>
            <person name="Howarth C."/>
            <person name="Jen D."/>
            <person name="Larson L."/>
            <person name="Mehta T."/>
            <person name="Neiman D."/>
            <person name="Pearson M."/>
            <person name="Roberts A."/>
            <person name="Saif S."/>
            <person name="Shea T."/>
            <person name="Shenoy N."/>
            <person name="Sisk P."/>
            <person name="Stolte C."/>
            <person name="Sykes S."/>
            <person name="Walk T."/>
            <person name="White J."/>
            <person name="Yandava C."/>
            <person name="Haas B."/>
            <person name="Nusbaum C."/>
            <person name="Birren B."/>
        </authorList>
    </citation>
    <scope>NUCLEOTIDE SEQUENCE</scope>
    <source>
        <strain evidence="3">ATCC 64411</strain>
    </source>
</reference>
<evidence type="ECO:0000313" key="3">
    <source>
        <dbReference type="EMBL" id="KLU89430.1"/>
    </source>
</evidence>
<organism evidence="4 5">
    <name type="scientific">Magnaporthiopsis poae (strain ATCC 64411 / 73-15)</name>
    <name type="common">Kentucky bluegrass fungus</name>
    <name type="synonym">Magnaporthe poae</name>
    <dbReference type="NCBI Taxonomy" id="644358"/>
    <lineage>
        <taxon>Eukaryota</taxon>
        <taxon>Fungi</taxon>
        <taxon>Dikarya</taxon>
        <taxon>Ascomycota</taxon>
        <taxon>Pezizomycotina</taxon>
        <taxon>Sordariomycetes</taxon>
        <taxon>Sordariomycetidae</taxon>
        <taxon>Magnaporthales</taxon>
        <taxon>Magnaporthaceae</taxon>
        <taxon>Magnaporthiopsis</taxon>
    </lineage>
</organism>
<sequence length="103" mass="10346">MGSWIGWCPVGATCGILNGYAACINQNGKTVAAETPSTAVTTVPTSKSSGTPEPTRNSGGGGLSQGATIGIAVSVTCSVLGLIIGVWIKYHFSKKAVHNGQVP</sequence>
<dbReference type="EMBL" id="ADBL01002028">
    <property type="status" value="NOT_ANNOTATED_CDS"/>
    <property type="molecule type" value="Genomic_DNA"/>
</dbReference>
<keyword evidence="2" id="KW-0812">Transmembrane</keyword>
<dbReference type="VEuPathDB" id="FungiDB:MAPG_08401"/>
<dbReference type="eggNOG" id="ENOG502R41S">
    <property type="taxonomic scope" value="Eukaryota"/>
</dbReference>
<accession>A0A0C4E797</accession>
<dbReference type="EnsemblFungi" id="MAPG_08401T0">
    <property type="protein sequence ID" value="MAPG_08401T0"/>
    <property type="gene ID" value="MAPG_08401"/>
</dbReference>
<proteinExistence type="predicted"/>
<dbReference type="EMBL" id="GL876973">
    <property type="protein sequence ID" value="KLU89430.1"/>
    <property type="molecule type" value="Genomic_DNA"/>
</dbReference>
<name>A0A0C4E797_MAGP6</name>
<reference evidence="4" key="4">
    <citation type="journal article" date="2015" name="G3 (Bethesda)">
        <title>Genome sequences of three phytopathogenic species of the Magnaporthaceae family of fungi.</title>
        <authorList>
            <person name="Okagaki L.H."/>
            <person name="Nunes C.C."/>
            <person name="Sailsbery J."/>
            <person name="Clay B."/>
            <person name="Brown D."/>
            <person name="John T."/>
            <person name="Oh Y."/>
            <person name="Young N."/>
            <person name="Fitzgerald M."/>
            <person name="Haas B.J."/>
            <person name="Zeng Q."/>
            <person name="Young S."/>
            <person name="Adiconis X."/>
            <person name="Fan L."/>
            <person name="Levin J.Z."/>
            <person name="Mitchell T.K."/>
            <person name="Okubara P.A."/>
            <person name="Farman M.L."/>
            <person name="Kohn L.M."/>
            <person name="Birren B."/>
            <person name="Ma L.-J."/>
            <person name="Dean R.A."/>
        </authorList>
    </citation>
    <scope>NUCLEOTIDE SEQUENCE</scope>
    <source>
        <strain evidence="4">ATCC 64411 / 73-15</strain>
    </source>
</reference>
<evidence type="ECO:0000256" key="2">
    <source>
        <dbReference type="SAM" id="Phobius"/>
    </source>
</evidence>
<reference evidence="4" key="5">
    <citation type="submission" date="2015-06" db="UniProtKB">
        <authorList>
            <consortium name="EnsemblFungi"/>
        </authorList>
    </citation>
    <scope>IDENTIFICATION</scope>
    <source>
        <strain evidence="4">ATCC 64411</strain>
    </source>
</reference>
<keyword evidence="5" id="KW-1185">Reference proteome</keyword>
<evidence type="ECO:0000313" key="5">
    <source>
        <dbReference type="Proteomes" id="UP000011715"/>
    </source>
</evidence>
<evidence type="ECO:0000256" key="1">
    <source>
        <dbReference type="SAM" id="MobiDB-lite"/>
    </source>
</evidence>
<protein>
    <submittedName>
        <fullName evidence="3 4">Uncharacterized protein</fullName>
    </submittedName>
</protein>
<dbReference type="AlphaFoldDB" id="A0A0C4E797"/>
<feature type="region of interest" description="Disordered" evidence="1">
    <location>
        <begin position="34"/>
        <end position="62"/>
    </location>
</feature>
<dbReference type="OrthoDB" id="3783580at2759"/>
<reference evidence="5" key="2">
    <citation type="submission" date="2010-05" db="EMBL/GenBank/DDBJ databases">
        <title>The genome sequence of Magnaporthe poae strain ATCC 64411.</title>
        <authorList>
            <person name="Ma L.-J."/>
            <person name="Dead R."/>
            <person name="Young S."/>
            <person name="Zeng Q."/>
            <person name="Koehrsen M."/>
            <person name="Alvarado L."/>
            <person name="Berlin A."/>
            <person name="Chapman S.B."/>
            <person name="Chen Z."/>
            <person name="Freedman E."/>
            <person name="Gellesch M."/>
            <person name="Goldberg J."/>
            <person name="Griggs A."/>
            <person name="Gujja S."/>
            <person name="Heilman E.R."/>
            <person name="Heiman D."/>
            <person name="Hepburn T."/>
            <person name="Howarth C."/>
            <person name="Jen D."/>
            <person name="Larson L."/>
            <person name="Mehta T."/>
            <person name="Neiman D."/>
            <person name="Pearson M."/>
            <person name="Roberts A."/>
            <person name="Saif S."/>
            <person name="Shea T."/>
            <person name="Shenoy N."/>
            <person name="Sisk P."/>
            <person name="Stolte C."/>
            <person name="Sykes S."/>
            <person name="Walk T."/>
            <person name="White J."/>
            <person name="Yandava C."/>
            <person name="Haas B."/>
            <person name="Nusbaum C."/>
            <person name="Birren B."/>
        </authorList>
    </citation>
    <scope>NUCLEOTIDE SEQUENCE [LARGE SCALE GENOMIC DNA]</scope>
    <source>
        <strain evidence="5">ATCC 64411 / 73-15</strain>
    </source>
</reference>
<dbReference type="Proteomes" id="UP000011715">
    <property type="component" value="Unassembled WGS sequence"/>
</dbReference>
<feature type="compositionally biased region" description="Low complexity" evidence="1">
    <location>
        <begin position="34"/>
        <end position="49"/>
    </location>
</feature>
<reference evidence="3" key="3">
    <citation type="submission" date="2011-03" db="EMBL/GenBank/DDBJ databases">
        <title>Annotation of Magnaporthe poae ATCC 64411.</title>
        <authorList>
            <person name="Ma L.-J."/>
            <person name="Dead R."/>
            <person name="Young S.K."/>
            <person name="Zeng Q."/>
            <person name="Gargeya S."/>
            <person name="Fitzgerald M."/>
            <person name="Haas B."/>
            <person name="Abouelleil A."/>
            <person name="Alvarado L."/>
            <person name="Arachchi H.M."/>
            <person name="Berlin A."/>
            <person name="Brown A."/>
            <person name="Chapman S.B."/>
            <person name="Chen Z."/>
            <person name="Dunbar C."/>
            <person name="Freedman E."/>
            <person name="Gearin G."/>
            <person name="Gellesch M."/>
            <person name="Goldberg J."/>
            <person name="Griggs A."/>
            <person name="Gujja S."/>
            <person name="Heiman D."/>
            <person name="Howarth C."/>
            <person name="Larson L."/>
            <person name="Lui A."/>
            <person name="MacDonald P.J.P."/>
            <person name="Mehta T."/>
            <person name="Montmayeur A."/>
            <person name="Murphy C."/>
            <person name="Neiman D."/>
            <person name="Pearson M."/>
            <person name="Priest M."/>
            <person name="Roberts A."/>
            <person name="Saif S."/>
            <person name="Shea T."/>
            <person name="Shenoy N."/>
            <person name="Sisk P."/>
            <person name="Stolte C."/>
            <person name="Sykes S."/>
            <person name="Yandava C."/>
            <person name="Wortman J."/>
            <person name="Nusbaum C."/>
            <person name="Birren B."/>
        </authorList>
    </citation>
    <scope>NUCLEOTIDE SEQUENCE</scope>
    <source>
        <strain evidence="3">ATCC 64411</strain>
    </source>
</reference>
<keyword evidence="2" id="KW-0472">Membrane</keyword>
<feature type="transmembrane region" description="Helical" evidence="2">
    <location>
        <begin position="67"/>
        <end position="88"/>
    </location>
</feature>
<gene>
    <name evidence="3" type="ORF">MAPG_08401</name>
</gene>
<keyword evidence="2" id="KW-1133">Transmembrane helix</keyword>